<gene>
    <name evidence="1" type="ORF">T265_08982</name>
</gene>
<dbReference type="PROSITE" id="PS51257">
    <property type="entry name" value="PROKAR_LIPOPROTEIN"/>
    <property type="match status" value="1"/>
</dbReference>
<reference evidence="1 2" key="1">
    <citation type="submission" date="2013-11" db="EMBL/GenBank/DDBJ databases">
        <title>Opisthorchis viverrini - life in the bile duct.</title>
        <authorList>
            <person name="Young N.D."/>
            <person name="Nagarajan N."/>
            <person name="Lin S.J."/>
            <person name="Korhonen P.K."/>
            <person name="Jex A.R."/>
            <person name="Hall R.S."/>
            <person name="Safavi-Hemami H."/>
            <person name="Kaewkong W."/>
            <person name="Bertrand D."/>
            <person name="Gao S."/>
            <person name="Seet Q."/>
            <person name="Wongkham S."/>
            <person name="Teh B.T."/>
            <person name="Wongkham C."/>
            <person name="Intapan P.M."/>
            <person name="Maleewong W."/>
            <person name="Yang X."/>
            <person name="Hu M."/>
            <person name="Wang Z."/>
            <person name="Hofmann A."/>
            <person name="Sternberg P.W."/>
            <person name="Tan P."/>
            <person name="Wang J."/>
            <person name="Gasser R.B."/>
        </authorList>
    </citation>
    <scope>NUCLEOTIDE SEQUENCE [LARGE SCALE GENOMIC DNA]</scope>
</reference>
<dbReference type="AlphaFoldDB" id="A0A074Z772"/>
<dbReference type="RefSeq" id="XP_009173196.1">
    <property type="nucleotide sequence ID" value="XM_009174932.1"/>
</dbReference>
<dbReference type="EMBL" id="KL596867">
    <property type="protein sequence ID" value="KER23036.1"/>
    <property type="molecule type" value="Genomic_DNA"/>
</dbReference>
<dbReference type="Proteomes" id="UP000054324">
    <property type="component" value="Unassembled WGS sequence"/>
</dbReference>
<organism evidence="1 2">
    <name type="scientific">Opisthorchis viverrini</name>
    <name type="common">Southeast Asian liver fluke</name>
    <dbReference type="NCBI Taxonomy" id="6198"/>
    <lineage>
        <taxon>Eukaryota</taxon>
        <taxon>Metazoa</taxon>
        <taxon>Spiralia</taxon>
        <taxon>Lophotrochozoa</taxon>
        <taxon>Platyhelminthes</taxon>
        <taxon>Trematoda</taxon>
        <taxon>Digenea</taxon>
        <taxon>Opisthorchiida</taxon>
        <taxon>Opisthorchiata</taxon>
        <taxon>Opisthorchiidae</taxon>
        <taxon>Opisthorchis</taxon>
    </lineage>
</organism>
<name>A0A074Z772_OPIVI</name>
<dbReference type="GeneID" id="20323161"/>
<keyword evidence="2" id="KW-1185">Reference proteome</keyword>
<sequence>MSRRIGYLQRSSIPFTVAVTACTGELSDLAHLERVLMTVFGIGARSESNFEDVRETAQHHHPIT</sequence>
<protein>
    <submittedName>
        <fullName evidence="1">Uncharacterized protein</fullName>
    </submittedName>
</protein>
<evidence type="ECO:0000313" key="1">
    <source>
        <dbReference type="EMBL" id="KER23036.1"/>
    </source>
</evidence>
<proteinExistence type="predicted"/>
<dbReference type="KEGG" id="ovi:T265_08982"/>
<evidence type="ECO:0000313" key="2">
    <source>
        <dbReference type="Proteomes" id="UP000054324"/>
    </source>
</evidence>
<dbReference type="CTD" id="20323161"/>
<accession>A0A074Z772</accession>